<dbReference type="EMBL" id="MW460248">
    <property type="protein sequence ID" value="QSL99590.1"/>
    <property type="molecule type" value="Genomic_DNA"/>
</dbReference>
<evidence type="ECO:0000313" key="3">
    <source>
        <dbReference type="Proteomes" id="UP000663627"/>
    </source>
</evidence>
<accession>A0A899IND0</accession>
<protein>
    <submittedName>
        <fullName evidence="2">Uncharacterized protein</fullName>
    </submittedName>
</protein>
<reference evidence="2" key="1">
    <citation type="submission" date="2021-01" db="EMBL/GenBank/DDBJ databases">
        <authorList>
            <person name="Rakov C."/>
            <person name="Yerushalmy O."/>
            <person name="Alkalay-Oren S."/>
            <person name="Coppenhagen-Glazer S."/>
            <person name="Hazan R."/>
        </authorList>
    </citation>
    <scope>NUCLEOTIDE SEQUENCE</scope>
</reference>
<proteinExistence type="predicted"/>
<evidence type="ECO:0000256" key="1">
    <source>
        <dbReference type="SAM" id="MobiDB-lite"/>
    </source>
</evidence>
<feature type="region of interest" description="Disordered" evidence="1">
    <location>
        <begin position="1"/>
        <end position="41"/>
    </location>
</feature>
<sequence length="58" mass="6572">MTGHKQHRERATGKREIGYPDHVHLGHGHPFPLSGDVRGPGVRVEREETGKVKYCYAH</sequence>
<feature type="compositionally biased region" description="Basic and acidic residues" evidence="1">
    <location>
        <begin position="9"/>
        <end position="24"/>
    </location>
</feature>
<organism evidence="2 3">
    <name type="scientific">Mycobacterium phage Maco2</name>
    <dbReference type="NCBI Taxonomy" id="2805749"/>
    <lineage>
        <taxon>Viruses</taxon>
        <taxon>Duplodnaviria</taxon>
        <taxon>Heunggongvirae</taxon>
        <taxon>Uroviricota</taxon>
        <taxon>Caudoviricetes</taxon>
        <taxon>Mapvirus</taxon>
        <taxon>Mapvirus Ff47</taxon>
    </lineage>
</organism>
<evidence type="ECO:0000313" key="2">
    <source>
        <dbReference type="EMBL" id="QSL99590.1"/>
    </source>
</evidence>
<dbReference type="Proteomes" id="UP000663627">
    <property type="component" value="Segment"/>
</dbReference>
<name>A0A899IND0_9CAUD</name>